<keyword evidence="2" id="KW-1185">Reference proteome</keyword>
<accession>A0ABS2NLQ7</accession>
<dbReference type="Gene3D" id="3.10.530.10">
    <property type="entry name" value="CPE0013-like"/>
    <property type="match status" value="1"/>
</dbReference>
<comment type="caution">
    <text evidence="1">The sequence shown here is derived from an EMBL/GenBank/DDBJ whole genome shotgun (WGS) entry which is preliminary data.</text>
</comment>
<dbReference type="SUPFAM" id="SSF160148">
    <property type="entry name" value="CPE0013-like"/>
    <property type="match status" value="1"/>
</dbReference>
<dbReference type="PANTHER" id="PTHR39450:SF1">
    <property type="entry name" value="DUF1667 DOMAIN-CONTAINING PROTEIN"/>
    <property type="match status" value="1"/>
</dbReference>
<dbReference type="Pfam" id="PF07892">
    <property type="entry name" value="DUF1667"/>
    <property type="match status" value="1"/>
</dbReference>
<dbReference type="Proteomes" id="UP001314796">
    <property type="component" value="Unassembled WGS sequence"/>
</dbReference>
<dbReference type="RefSeq" id="WP_204400039.1">
    <property type="nucleotide sequence ID" value="NZ_JAFBEE010000001.1"/>
</dbReference>
<evidence type="ECO:0000313" key="1">
    <source>
        <dbReference type="EMBL" id="MBM7613772.1"/>
    </source>
</evidence>
<dbReference type="PANTHER" id="PTHR39450">
    <property type="entry name" value="MOLYBDOPTERIN OXIDOREDUCTASE, 4FE-4S CLUSTER-BINDING SUBUNIT"/>
    <property type="match status" value="1"/>
</dbReference>
<gene>
    <name evidence="1" type="ORF">JOC73_000280</name>
</gene>
<name>A0ABS2NLQ7_9FIRM</name>
<organism evidence="1 2">
    <name type="scientific">Alkaliphilus hydrothermalis</name>
    <dbReference type="NCBI Taxonomy" id="1482730"/>
    <lineage>
        <taxon>Bacteria</taxon>
        <taxon>Bacillati</taxon>
        <taxon>Bacillota</taxon>
        <taxon>Clostridia</taxon>
        <taxon>Peptostreptococcales</taxon>
        <taxon>Natronincolaceae</taxon>
        <taxon>Alkaliphilus</taxon>
    </lineage>
</organism>
<reference evidence="1 2" key="1">
    <citation type="submission" date="2021-01" db="EMBL/GenBank/DDBJ databases">
        <title>Genomic Encyclopedia of Type Strains, Phase IV (KMG-IV): sequencing the most valuable type-strain genomes for metagenomic binning, comparative biology and taxonomic classification.</title>
        <authorList>
            <person name="Goeker M."/>
        </authorList>
    </citation>
    <scope>NUCLEOTIDE SEQUENCE [LARGE SCALE GENOMIC DNA]</scope>
    <source>
        <strain evidence="1 2">DSM 25890</strain>
    </source>
</reference>
<evidence type="ECO:0000313" key="2">
    <source>
        <dbReference type="Proteomes" id="UP001314796"/>
    </source>
</evidence>
<dbReference type="EMBL" id="JAFBEE010000001">
    <property type="protein sequence ID" value="MBM7613772.1"/>
    <property type="molecule type" value="Genomic_DNA"/>
</dbReference>
<dbReference type="InterPro" id="IPR012460">
    <property type="entry name" value="DUF1667"/>
</dbReference>
<protein>
    <submittedName>
        <fullName evidence="1">CxxC motif-containing protein</fullName>
    </submittedName>
</protein>
<sequence>MCKTAMICIACPMGCKMEIETITNGVTKYVVTGNKCPRGEKYGIKEMTNPTRMVTSTVKVKKAHLNRLPVRTSDAIPKDKIFECMKRLEEVEVDGPIKVGDIIIKNLLGLEVDIIATRSM</sequence>
<dbReference type="InterPro" id="IPR036593">
    <property type="entry name" value="CPE0013-like_sf"/>
</dbReference>
<proteinExistence type="predicted"/>